<evidence type="ECO:0000256" key="2">
    <source>
        <dbReference type="SAM" id="Phobius"/>
    </source>
</evidence>
<dbReference type="EMBL" id="HBGV01016508">
    <property type="protein sequence ID" value="CAD9510969.1"/>
    <property type="molecule type" value="Transcribed_RNA"/>
</dbReference>
<name>A0A7S2I834_9STRA</name>
<evidence type="ECO:0000256" key="1">
    <source>
        <dbReference type="SAM" id="MobiDB-lite"/>
    </source>
</evidence>
<feature type="region of interest" description="Disordered" evidence="1">
    <location>
        <begin position="274"/>
        <end position="299"/>
    </location>
</feature>
<feature type="transmembrane region" description="Helical" evidence="2">
    <location>
        <begin position="150"/>
        <end position="169"/>
    </location>
</feature>
<feature type="transmembrane region" description="Helical" evidence="2">
    <location>
        <begin position="52"/>
        <end position="75"/>
    </location>
</feature>
<dbReference type="AlphaFoldDB" id="A0A7S2I834"/>
<proteinExistence type="predicted"/>
<feature type="compositionally biased region" description="Acidic residues" evidence="1">
    <location>
        <begin position="289"/>
        <end position="299"/>
    </location>
</feature>
<keyword evidence="2" id="KW-0472">Membrane</keyword>
<protein>
    <submittedName>
        <fullName evidence="3">Uncharacterized protein</fullName>
    </submittedName>
</protein>
<gene>
    <name evidence="3" type="ORF">HTAM1171_LOCUS10131</name>
</gene>
<dbReference type="PANTHER" id="PTHR33979">
    <property type="entry name" value="OS02G0221600 PROTEIN"/>
    <property type="match status" value="1"/>
</dbReference>
<feature type="transmembrane region" description="Helical" evidence="2">
    <location>
        <begin position="175"/>
        <end position="193"/>
    </location>
</feature>
<keyword evidence="2" id="KW-0812">Transmembrane</keyword>
<accession>A0A7S2I834</accession>
<feature type="compositionally biased region" description="Polar residues" evidence="1">
    <location>
        <begin position="274"/>
        <end position="285"/>
    </location>
</feature>
<evidence type="ECO:0000313" key="3">
    <source>
        <dbReference type="EMBL" id="CAD9510969.1"/>
    </source>
</evidence>
<dbReference type="PANTHER" id="PTHR33979:SF2">
    <property type="entry name" value="PEPTIDASE M50B-LIKE-DOMAIN-CONTAINING PROTEIN"/>
    <property type="match status" value="1"/>
</dbReference>
<feature type="transmembrane region" description="Helical" evidence="2">
    <location>
        <begin position="200"/>
        <end position="220"/>
    </location>
</feature>
<organism evidence="3">
    <name type="scientific">Helicotheca tamesis</name>
    <dbReference type="NCBI Taxonomy" id="374047"/>
    <lineage>
        <taxon>Eukaryota</taxon>
        <taxon>Sar</taxon>
        <taxon>Stramenopiles</taxon>
        <taxon>Ochrophyta</taxon>
        <taxon>Bacillariophyta</taxon>
        <taxon>Mediophyceae</taxon>
        <taxon>Lithodesmiophycidae</taxon>
        <taxon>Lithodesmiales</taxon>
        <taxon>Lithodesmiaceae</taxon>
        <taxon>Helicotheca</taxon>
    </lineage>
</organism>
<feature type="transmembrane region" description="Helical" evidence="2">
    <location>
        <begin position="123"/>
        <end position="143"/>
    </location>
</feature>
<keyword evidence="2" id="KW-1133">Transmembrane helix</keyword>
<reference evidence="3" key="1">
    <citation type="submission" date="2021-01" db="EMBL/GenBank/DDBJ databases">
        <authorList>
            <person name="Corre E."/>
            <person name="Pelletier E."/>
            <person name="Niang G."/>
            <person name="Scheremetjew M."/>
            <person name="Finn R."/>
            <person name="Kale V."/>
            <person name="Holt S."/>
            <person name="Cochrane G."/>
            <person name="Meng A."/>
            <person name="Brown T."/>
            <person name="Cohen L."/>
        </authorList>
    </citation>
    <scope>NUCLEOTIDE SEQUENCE</scope>
    <source>
        <strain evidence="3">CCMP826</strain>
    </source>
</reference>
<feature type="transmembrane region" description="Helical" evidence="2">
    <location>
        <begin position="247"/>
        <end position="270"/>
    </location>
</feature>
<sequence>MPAADEDYGIPAADQTITNAPSISISPHDGKLSWCTCKLPTVKETFQEDRRLLRAIAFIIILLNLPYVEFLLYPFLLFSTWIHEMCHGIAALFIGGRVEWLNVYPNGSGLAYTLIPVGKFNSAFVAGAGYQGTAVAGGIMLSFRRTIRGPRWGCVLIGLVMLLSCAVWMRNVFGLAVFLPMGVGLALAGWCLPKFWIGELYALVAATTCLNAITSVHVLFGTTEANVGGVTRKSDATTMEDLFLIPYWVWATIWLLLAFVMTMVGIILVVDSPSSGKNQQSSENQELVEFGDTEFDMPP</sequence>
<dbReference type="Pfam" id="PF13398">
    <property type="entry name" value="Peptidase_M50B"/>
    <property type="match status" value="1"/>
</dbReference>
<dbReference type="InterPro" id="IPR049500">
    <property type="entry name" value="Peptidase_M50B-like"/>
</dbReference>